<evidence type="ECO:0000313" key="4">
    <source>
        <dbReference type="Proteomes" id="UP000019063"/>
    </source>
</evidence>
<keyword evidence="1" id="KW-1133">Transmembrane helix</keyword>
<feature type="transmembrane region" description="Helical" evidence="1">
    <location>
        <begin position="20"/>
        <end position="41"/>
    </location>
</feature>
<dbReference type="AlphaFoldDB" id="W4HKE4"/>
<dbReference type="Pfam" id="PF07811">
    <property type="entry name" value="TadE"/>
    <property type="match status" value="1"/>
</dbReference>
<gene>
    <name evidence="3" type="ORF">ATO8_11329</name>
</gene>
<keyword evidence="4" id="KW-1185">Reference proteome</keyword>
<comment type="caution">
    <text evidence="3">The sequence shown here is derived from an EMBL/GenBank/DDBJ whole genome shotgun (WGS) entry which is preliminary data.</text>
</comment>
<dbReference type="EMBL" id="AQQW01000006">
    <property type="protein sequence ID" value="ETW12606.1"/>
    <property type="molecule type" value="Genomic_DNA"/>
</dbReference>
<dbReference type="STRING" id="1379903.ATO8_11329"/>
<name>W4HKE4_9RHOB</name>
<dbReference type="InterPro" id="IPR012495">
    <property type="entry name" value="TadE-like_dom"/>
</dbReference>
<dbReference type="RefSeq" id="WP_043844625.1">
    <property type="nucleotide sequence ID" value="NZ_AQQW01000006.1"/>
</dbReference>
<evidence type="ECO:0000256" key="1">
    <source>
        <dbReference type="SAM" id="Phobius"/>
    </source>
</evidence>
<organism evidence="3 4">
    <name type="scientific">Roseivivax marinus</name>
    <dbReference type="NCBI Taxonomy" id="1379903"/>
    <lineage>
        <taxon>Bacteria</taxon>
        <taxon>Pseudomonadati</taxon>
        <taxon>Pseudomonadota</taxon>
        <taxon>Alphaproteobacteria</taxon>
        <taxon>Rhodobacterales</taxon>
        <taxon>Roseobacteraceae</taxon>
        <taxon>Roseivivax</taxon>
    </lineage>
</organism>
<accession>W4HKE4</accession>
<dbReference type="Proteomes" id="UP000019063">
    <property type="component" value="Unassembled WGS sequence"/>
</dbReference>
<evidence type="ECO:0000259" key="2">
    <source>
        <dbReference type="Pfam" id="PF07811"/>
    </source>
</evidence>
<keyword evidence="1" id="KW-0812">Transmembrane</keyword>
<proteinExistence type="predicted"/>
<sequence length="167" mass="17540">MTHLTSLPDLARRLRRDDRGAALVEFAIGLPLMILIFAIVVEGGRMMWSYQAATAGVRDAARYLGRVASSDSCETAASLAGYTAALEDIVRLNAQANTVFPSSITVDSVVPALKCVAGTYRVSPAPVAQVTATLTITFPFQGIFALAGGTLGTVQATVTDESRIFGS</sequence>
<feature type="domain" description="TadE-like" evidence="2">
    <location>
        <begin position="20"/>
        <end position="62"/>
    </location>
</feature>
<evidence type="ECO:0000313" key="3">
    <source>
        <dbReference type="EMBL" id="ETW12606.1"/>
    </source>
</evidence>
<reference evidence="3 4" key="1">
    <citation type="journal article" date="2014" name="Antonie Van Leeuwenhoek">
        <title>Roseivivax atlanticus sp. nov., isolated from surface seawater of the Atlantic Ocean.</title>
        <authorList>
            <person name="Li G."/>
            <person name="Lai Q."/>
            <person name="Liu X."/>
            <person name="Sun F."/>
            <person name="Shao Z."/>
        </authorList>
    </citation>
    <scope>NUCLEOTIDE SEQUENCE [LARGE SCALE GENOMIC DNA]</scope>
    <source>
        <strain evidence="3 4">22II-s10s</strain>
    </source>
</reference>
<keyword evidence="1" id="KW-0472">Membrane</keyword>
<dbReference type="eggNOG" id="ENOG5032U07">
    <property type="taxonomic scope" value="Bacteria"/>
</dbReference>
<protein>
    <submittedName>
        <fullName evidence="3">TadE-like protein</fullName>
    </submittedName>
</protein>